<dbReference type="Proteomes" id="UP001500618">
    <property type="component" value="Unassembled WGS sequence"/>
</dbReference>
<proteinExistence type="predicted"/>
<dbReference type="RefSeq" id="WP_344313881.1">
    <property type="nucleotide sequence ID" value="NZ_BAAANY010000030.1"/>
</dbReference>
<dbReference type="Gene3D" id="3.40.50.1240">
    <property type="entry name" value="Phosphoglycerate mutase-like"/>
    <property type="match status" value="1"/>
</dbReference>
<accession>A0ABP4UID8</accession>
<dbReference type="InterPro" id="IPR050275">
    <property type="entry name" value="PGM_Phosphatase"/>
</dbReference>
<evidence type="ECO:0000313" key="2">
    <source>
        <dbReference type="Proteomes" id="UP001500618"/>
    </source>
</evidence>
<dbReference type="CDD" id="cd07067">
    <property type="entry name" value="HP_PGM_like"/>
    <property type="match status" value="1"/>
</dbReference>
<organism evidence="1 2">
    <name type="scientific">Fodinicola feengrottensis</name>
    <dbReference type="NCBI Taxonomy" id="435914"/>
    <lineage>
        <taxon>Bacteria</taxon>
        <taxon>Bacillati</taxon>
        <taxon>Actinomycetota</taxon>
        <taxon>Actinomycetes</taxon>
        <taxon>Mycobacteriales</taxon>
        <taxon>Fodinicola</taxon>
    </lineage>
</organism>
<protein>
    <submittedName>
        <fullName evidence="1">Alpha-ribazole phosphatase</fullName>
    </submittedName>
</protein>
<sequence>MTSLLLVRHGETEWHRENRYAGSSDIGLAPAGYAQARLLGEWAGSRTAAERPTVLACSTLRRSQLTAAPAARVLGVRPEIHADLREVHFGSAEGRTLDEIRADSAQIADSFVRDPVASPFPGAEPLSAAANRMVHCLQLLAKAHPGERILVVGHNTVIRLALCQLLGIDLSTYRRVLAAPDNVAVTELQVADRMFRLARFNAPLSPVDPIF</sequence>
<comment type="caution">
    <text evidence="1">The sequence shown here is derived from an EMBL/GenBank/DDBJ whole genome shotgun (WGS) entry which is preliminary data.</text>
</comment>
<dbReference type="InterPro" id="IPR029033">
    <property type="entry name" value="His_PPase_superfam"/>
</dbReference>
<dbReference type="SUPFAM" id="SSF53254">
    <property type="entry name" value="Phosphoglycerate mutase-like"/>
    <property type="match status" value="1"/>
</dbReference>
<dbReference type="PANTHER" id="PTHR48100:SF1">
    <property type="entry name" value="HISTIDINE PHOSPHATASE FAMILY PROTEIN-RELATED"/>
    <property type="match status" value="1"/>
</dbReference>
<dbReference type="Pfam" id="PF00300">
    <property type="entry name" value="His_Phos_1"/>
    <property type="match status" value="1"/>
</dbReference>
<dbReference type="SMART" id="SM00855">
    <property type="entry name" value="PGAM"/>
    <property type="match status" value="1"/>
</dbReference>
<dbReference type="PANTHER" id="PTHR48100">
    <property type="entry name" value="BROAD-SPECIFICITY PHOSPHATASE YOR283W-RELATED"/>
    <property type="match status" value="1"/>
</dbReference>
<name>A0ABP4UID8_9ACTN</name>
<evidence type="ECO:0000313" key="1">
    <source>
        <dbReference type="EMBL" id="GAA1705165.1"/>
    </source>
</evidence>
<keyword evidence="2" id="KW-1185">Reference proteome</keyword>
<reference evidence="2" key="1">
    <citation type="journal article" date="2019" name="Int. J. Syst. Evol. Microbiol.">
        <title>The Global Catalogue of Microorganisms (GCM) 10K type strain sequencing project: providing services to taxonomists for standard genome sequencing and annotation.</title>
        <authorList>
            <consortium name="The Broad Institute Genomics Platform"/>
            <consortium name="The Broad Institute Genome Sequencing Center for Infectious Disease"/>
            <person name="Wu L."/>
            <person name="Ma J."/>
        </authorList>
    </citation>
    <scope>NUCLEOTIDE SEQUENCE [LARGE SCALE GENOMIC DNA]</scope>
    <source>
        <strain evidence="2">JCM 14718</strain>
    </source>
</reference>
<dbReference type="EMBL" id="BAAANY010000030">
    <property type="protein sequence ID" value="GAA1705165.1"/>
    <property type="molecule type" value="Genomic_DNA"/>
</dbReference>
<dbReference type="InterPro" id="IPR013078">
    <property type="entry name" value="His_Pase_superF_clade-1"/>
</dbReference>
<gene>
    <name evidence="1" type="primary">cobC</name>
    <name evidence="1" type="ORF">GCM10009765_62970</name>
</gene>